<keyword evidence="2" id="KW-1185">Reference proteome</keyword>
<dbReference type="AlphaFoldDB" id="A0AAX4KXL2"/>
<reference evidence="1 2" key="1">
    <citation type="submission" date="2024-02" db="EMBL/GenBank/DDBJ databases">
        <title>STSV induces naive adaptation in Sulfolobus.</title>
        <authorList>
            <person name="Xiang X."/>
            <person name="Song M."/>
        </authorList>
    </citation>
    <scope>NUCLEOTIDE SEQUENCE [LARGE SCALE GENOMIC DNA]</scope>
    <source>
        <strain evidence="1 2">RT2</strain>
    </source>
</reference>
<organism evidence="1 2">
    <name type="scientific">Sulfolobus tengchongensis</name>
    <dbReference type="NCBI Taxonomy" id="207809"/>
    <lineage>
        <taxon>Archaea</taxon>
        <taxon>Thermoproteota</taxon>
        <taxon>Thermoprotei</taxon>
        <taxon>Sulfolobales</taxon>
        <taxon>Sulfolobaceae</taxon>
        <taxon>Sulfolobus</taxon>
    </lineage>
</organism>
<dbReference type="Proteomes" id="UP001432202">
    <property type="component" value="Chromosome"/>
</dbReference>
<dbReference type="RefSeq" id="WP_338598664.1">
    <property type="nucleotide sequence ID" value="NZ_CP146016.1"/>
</dbReference>
<accession>A0AAX4KXL2</accession>
<dbReference type="EMBL" id="CP146016">
    <property type="protein sequence ID" value="WWQ59484.1"/>
    <property type="molecule type" value="Genomic_DNA"/>
</dbReference>
<evidence type="ECO:0000313" key="2">
    <source>
        <dbReference type="Proteomes" id="UP001432202"/>
    </source>
</evidence>
<evidence type="ECO:0000313" key="1">
    <source>
        <dbReference type="EMBL" id="WWQ59484.1"/>
    </source>
</evidence>
<dbReference type="GeneID" id="89336749"/>
<gene>
    <name evidence="1" type="ORF">V6M85_08235</name>
</gene>
<proteinExistence type="predicted"/>
<name>A0AAX4KXL2_9CREN</name>
<protein>
    <submittedName>
        <fullName evidence="1">Uncharacterized protein</fullName>
    </submittedName>
</protein>
<sequence>MEECSYQTAGPLNKDSWMGYIKNCIVPLYVNLKALDNFGNYLMREVSNNINLDKINQNLLPFFIGGINEKGEYVQDSLAKLTRGLYGIYVDPKVYLNSTQGSDYSTVNIQKINTTSAISIIHSLVNDLGVLFGKLGIVVPSVEDITNVEQFKNIIQNLENSMISILPMYNYYSFVTVTTRHLLGPMLEAQYPEIFNDESLQKFLGLEKIPIYSQEKNLSIYIHKQNEIADIIFRTIWHSVVPQLQVKINYIDFMNSLLKSNNLVVGELENARFKKIVIEGQNAHVLISRSLDDEYNLVFCKRNYDVESLFKDNKVNIVLFLDPSLTLQTKSDNGMLEFVGEKSLWERFDIGSEITPSKILS</sequence>